<gene>
    <name evidence="1" type="ORF">D1Z90_15030</name>
</gene>
<organism evidence="1 2">
    <name type="scientific">Motilimonas pumila</name>
    <dbReference type="NCBI Taxonomy" id="2303987"/>
    <lineage>
        <taxon>Bacteria</taxon>
        <taxon>Pseudomonadati</taxon>
        <taxon>Pseudomonadota</taxon>
        <taxon>Gammaproteobacteria</taxon>
        <taxon>Alteromonadales</taxon>
        <taxon>Alteromonadales genera incertae sedis</taxon>
        <taxon>Motilimonas</taxon>
    </lineage>
</organism>
<reference evidence="1 2" key="2">
    <citation type="submission" date="2019-01" db="EMBL/GenBank/DDBJ databases">
        <title>Motilimonas pumilus sp. nov., isolated from the gut of sea cucumber (Apostichopus japonicus).</title>
        <authorList>
            <person name="Wang F.-Q."/>
            <person name="Ren L.-H."/>
            <person name="Lin Y.-W."/>
            <person name="Sun G.-H."/>
            <person name="Du Z.-J."/>
            <person name="Zhao J.-X."/>
            <person name="Liu X.-J."/>
            <person name="Liu L.-J."/>
        </authorList>
    </citation>
    <scope>NUCLEOTIDE SEQUENCE [LARGE SCALE GENOMIC DNA]</scope>
    <source>
        <strain evidence="1 2">PLHSC7-2</strain>
    </source>
</reference>
<accession>A0A418YC95</accession>
<dbReference type="Gene3D" id="3.30.1460.10">
    <property type="match status" value="1"/>
</dbReference>
<dbReference type="CDD" id="cd16364">
    <property type="entry name" value="T3SC_I-like"/>
    <property type="match status" value="1"/>
</dbReference>
<keyword evidence="2" id="KW-1185">Reference proteome</keyword>
<evidence type="ECO:0000313" key="2">
    <source>
        <dbReference type="Proteomes" id="UP000283255"/>
    </source>
</evidence>
<dbReference type="AlphaFoldDB" id="A0A418YC95"/>
<dbReference type="OrthoDB" id="8451329at2"/>
<protein>
    <recommendedName>
        <fullName evidence="3">Type III secretion system chaperone</fullName>
    </recommendedName>
</protein>
<dbReference type="GO" id="GO:0030254">
    <property type="term" value="P:protein secretion by the type III secretion system"/>
    <property type="evidence" value="ECO:0007669"/>
    <property type="project" value="InterPro"/>
</dbReference>
<sequence>MDYYALTRQLMLEIGPAMDFDEVTEVKDKNFWMMTFNSYFYIEADLDSALGSLSFTMDIGQPETRRRAELLESMMVYNSLWKQTGGVRLALEEANGHFVLIVERNLMQLDIIELQNLLTNYIKACMYWKQIVEGEILDIEPVLNLNVNHMMRV</sequence>
<dbReference type="EMBL" id="QZCH01000021">
    <property type="protein sequence ID" value="RJG42096.1"/>
    <property type="molecule type" value="Genomic_DNA"/>
</dbReference>
<proteinExistence type="predicted"/>
<comment type="caution">
    <text evidence="1">The sequence shown here is derived from an EMBL/GenBank/DDBJ whole genome shotgun (WGS) entry which is preliminary data.</text>
</comment>
<name>A0A418YC95_9GAMM</name>
<dbReference type="InterPro" id="IPR010261">
    <property type="entry name" value="Tir_chaperone"/>
</dbReference>
<dbReference type="SUPFAM" id="SSF69635">
    <property type="entry name" value="Type III secretory system chaperone-like"/>
    <property type="match status" value="1"/>
</dbReference>
<evidence type="ECO:0000313" key="1">
    <source>
        <dbReference type="EMBL" id="RJG42096.1"/>
    </source>
</evidence>
<dbReference type="Proteomes" id="UP000283255">
    <property type="component" value="Unassembled WGS sequence"/>
</dbReference>
<reference evidence="1 2" key="1">
    <citation type="submission" date="2018-09" db="EMBL/GenBank/DDBJ databases">
        <authorList>
            <person name="Wang F."/>
        </authorList>
    </citation>
    <scope>NUCLEOTIDE SEQUENCE [LARGE SCALE GENOMIC DNA]</scope>
    <source>
        <strain evidence="1 2">PLHSC7-2</strain>
    </source>
</reference>
<dbReference type="Pfam" id="PF05932">
    <property type="entry name" value="CesT"/>
    <property type="match status" value="1"/>
</dbReference>
<dbReference type="RefSeq" id="WP_119911604.1">
    <property type="nucleotide sequence ID" value="NZ_QZCH01000021.1"/>
</dbReference>
<evidence type="ECO:0008006" key="3">
    <source>
        <dbReference type="Google" id="ProtNLM"/>
    </source>
</evidence>